<feature type="binding site" evidence="10">
    <location>
        <position position="231"/>
    </location>
    <ligand>
        <name>Mn(2+)</name>
        <dbReference type="ChEBI" id="CHEBI:29035"/>
    </ligand>
</feature>
<keyword evidence="5 10" id="KW-0460">Magnesium</keyword>
<sequence>MHLVINTYGATLQKENELFVITTPEGKQSFPPDIVKSISISKSARITSDVIILAIKHKVEVLFVNDLGNPEGRVWSVQYGSISNIRKAQVNFLYSKAALPWVKELIYHKLDSQVALLLALHPEPDKQQLYNFFKSSINSIEDYKKKVQDVEGEFVSDVAPTIRGWEGASGRRYFQSIARLMPKTYSFESRDRQPARDPFNALLNYAYGILYGKIEGALIKAGIDPYVGIFHRDEYNRPALVFDIIEKYRTWMDYVVIQLCMAEAFPLESFDQENPQSALLLGPLAKRILIQSVNDYLGEVILLNGKSMSRMSHIDEDMHKLARFFTQNASI</sequence>
<dbReference type="RefSeq" id="WP_130275952.1">
    <property type="nucleotide sequence ID" value="NZ_SGXG01000001.1"/>
</dbReference>
<organism evidence="11 12">
    <name type="scientific">Cecembia calidifontis</name>
    <dbReference type="NCBI Taxonomy" id="1187080"/>
    <lineage>
        <taxon>Bacteria</taxon>
        <taxon>Pseudomonadati</taxon>
        <taxon>Bacteroidota</taxon>
        <taxon>Cytophagia</taxon>
        <taxon>Cytophagales</taxon>
        <taxon>Cyclobacteriaceae</taxon>
        <taxon>Cecembia</taxon>
    </lineage>
</organism>
<evidence type="ECO:0000256" key="10">
    <source>
        <dbReference type="HAMAP-Rule" id="MF_01470"/>
    </source>
</evidence>
<dbReference type="InterPro" id="IPR042206">
    <property type="entry name" value="CRISPR-assoc_Cas1_C"/>
</dbReference>
<comment type="similarity">
    <text evidence="10">Belongs to the CRISPR-associated endonuclease Cas1 family.</text>
</comment>
<evidence type="ECO:0000313" key="12">
    <source>
        <dbReference type="Proteomes" id="UP000292209"/>
    </source>
</evidence>
<keyword evidence="1 10" id="KW-0540">Nuclease</keyword>
<proteinExistence type="inferred from homology"/>
<evidence type="ECO:0000256" key="1">
    <source>
        <dbReference type="ARBA" id="ARBA00022722"/>
    </source>
</evidence>
<keyword evidence="4 10" id="KW-0378">Hydrolase</keyword>
<feature type="binding site" evidence="10">
    <location>
        <position position="246"/>
    </location>
    <ligand>
        <name>Mn(2+)</name>
        <dbReference type="ChEBI" id="CHEBI:29035"/>
    </ligand>
</feature>
<keyword evidence="2 10" id="KW-0479">Metal-binding</keyword>
<evidence type="ECO:0000256" key="7">
    <source>
        <dbReference type="ARBA" id="ARBA00023125"/>
    </source>
</evidence>
<dbReference type="PANTHER" id="PTHR34353:SF2">
    <property type="entry name" value="CRISPR-ASSOCIATED ENDONUCLEASE CAS1 1"/>
    <property type="match status" value="1"/>
</dbReference>
<evidence type="ECO:0000256" key="5">
    <source>
        <dbReference type="ARBA" id="ARBA00022842"/>
    </source>
</evidence>
<keyword evidence="8 10" id="KW-0464">Manganese</keyword>
<evidence type="ECO:0000256" key="6">
    <source>
        <dbReference type="ARBA" id="ARBA00023118"/>
    </source>
</evidence>
<dbReference type="OrthoDB" id="9803119at2"/>
<protein>
    <recommendedName>
        <fullName evidence="10">CRISPR-associated endonuclease Cas1</fullName>
        <ecNumber evidence="10">3.1.-.-</ecNumber>
    </recommendedName>
</protein>
<dbReference type="GO" id="GO:0003677">
    <property type="term" value="F:DNA binding"/>
    <property type="evidence" value="ECO:0007669"/>
    <property type="project" value="UniProtKB-KW"/>
</dbReference>
<dbReference type="CDD" id="cd09634">
    <property type="entry name" value="Cas1_I-II-III"/>
    <property type="match status" value="1"/>
</dbReference>
<keyword evidence="12" id="KW-1185">Reference proteome</keyword>
<evidence type="ECO:0000256" key="2">
    <source>
        <dbReference type="ARBA" id="ARBA00022723"/>
    </source>
</evidence>
<dbReference type="Pfam" id="PF01867">
    <property type="entry name" value="Cas_Cas1"/>
    <property type="match status" value="1"/>
</dbReference>
<comment type="subunit">
    <text evidence="9 10">Homodimer, forms a heterotetramer with a Cas2 homodimer.</text>
</comment>
<dbReference type="GO" id="GO:0016787">
    <property type="term" value="F:hydrolase activity"/>
    <property type="evidence" value="ECO:0007669"/>
    <property type="project" value="UniProtKB-KW"/>
</dbReference>
<dbReference type="Proteomes" id="UP000292209">
    <property type="component" value="Unassembled WGS sequence"/>
</dbReference>
<feature type="binding site" evidence="10">
    <location>
        <position position="166"/>
    </location>
    <ligand>
        <name>Mn(2+)</name>
        <dbReference type="ChEBI" id="CHEBI:29035"/>
    </ligand>
</feature>
<accession>A0A4Q7PA45</accession>
<dbReference type="InterPro" id="IPR002729">
    <property type="entry name" value="CRISPR-assoc_Cas1"/>
</dbReference>
<gene>
    <name evidence="10" type="primary">cas1</name>
    <name evidence="11" type="ORF">BC751_2733</name>
</gene>
<dbReference type="Gene3D" id="3.100.10.20">
    <property type="entry name" value="CRISPR-associated endonuclease Cas1, N-terminal domain"/>
    <property type="match status" value="1"/>
</dbReference>
<keyword evidence="7 10" id="KW-0238">DNA-binding</keyword>
<dbReference type="GO" id="GO:0051607">
    <property type="term" value="P:defense response to virus"/>
    <property type="evidence" value="ECO:0007669"/>
    <property type="project" value="UniProtKB-UniRule"/>
</dbReference>
<dbReference type="InterPro" id="IPR042211">
    <property type="entry name" value="CRISPR-assoc_Cas1_N"/>
</dbReference>
<evidence type="ECO:0000256" key="9">
    <source>
        <dbReference type="ARBA" id="ARBA00038592"/>
    </source>
</evidence>
<keyword evidence="6 10" id="KW-0051">Antiviral defense</keyword>
<keyword evidence="3 10" id="KW-0255">Endonuclease</keyword>
<dbReference type="AlphaFoldDB" id="A0A4Q7PA45"/>
<comment type="cofactor">
    <cofactor evidence="10">
        <name>Mg(2+)</name>
        <dbReference type="ChEBI" id="CHEBI:18420"/>
    </cofactor>
    <cofactor evidence="10">
        <name>Mn(2+)</name>
        <dbReference type="ChEBI" id="CHEBI:29035"/>
    </cofactor>
</comment>
<dbReference type="GO" id="GO:0043571">
    <property type="term" value="P:maintenance of CRISPR repeat elements"/>
    <property type="evidence" value="ECO:0007669"/>
    <property type="project" value="UniProtKB-UniRule"/>
</dbReference>
<dbReference type="NCBIfam" id="TIGR00287">
    <property type="entry name" value="cas1"/>
    <property type="match status" value="1"/>
</dbReference>
<dbReference type="InterPro" id="IPR050646">
    <property type="entry name" value="Cas1"/>
</dbReference>
<dbReference type="EC" id="3.1.-.-" evidence="10"/>
<dbReference type="HAMAP" id="MF_01470">
    <property type="entry name" value="Cas1"/>
    <property type="match status" value="1"/>
</dbReference>
<dbReference type="PANTHER" id="PTHR34353">
    <property type="entry name" value="CRISPR-ASSOCIATED ENDONUCLEASE CAS1 1"/>
    <property type="match status" value="1"/>
</dbReference>
<dbReference type="GO" id="GO:0046872">
    <property type="term" value="F:metal ion binding"/>
    <property type="evidence" value="ECO:0007669"/>
    <property type="project" value="UniProtKB-UniRule"/>
</dbReference>
<comment type="function">
    <text evidence="10">CRISPR (clustered regularly interspaced short palindromic repeat), is an adaptive immune system that provides protection against mobile genetic elements (viruses, transposable elements and conjugative plasmids). CRISPR clusters contain spacers, sequences complementary to antecedent mobile elements, and target invading nucleic acids. CRISPR clusters are transcribed and processed into CRISPR RNA (crRNA). Acts as a dsDNA endonuclease. Involved in the integration of spacer DNA into the CRISPR cassette.</text>
</comment>
<name>A0A4Q7PA45_9BACT</name>
<evidence type="ECO:0000256" key="4">
    <source>
        <dbReference type="ARBA" id="ARBA00022801"/>
    </source>
</evidence>
<dbReference type="Gene3D" id="1.20.120.920">
    <property type="entry name" value="CRISPR-associated endonuclease Cas1, C-terminal domain"/>
    <property type="match status" value="1"/>
</dbReference>
<evidence type="ECO:0000256" key="3">
    <source>
        <dbReference type="ARBA" id="ARBA00022759"/>
    </source>
</evidence>
<reference evidence="11 12" key="1">
    <citation type="submission" date="2019-02" db="EMBL/GenBank/DDBJ databases">
        <title>Genomic Encyclopedia of Archaeal and Bacterial Type Strains, Phase II (KMG-II): from individual species to whole genera.</title>
        <authorList>
            <person name="Goeker M."/>
        </authorList>
    </citation>
    <scope>NUCLEOTIDE SEQUENCE [LARGE SCALE GENOMIC DNA]</scope>
    <source>
        <strain evidence="11 12">DSM 21411</strain>
    </source>
</reference>
<evidence type="ECO:0000256" key="8">
    <source>
        <dbReference type="ARBA" id="ARBA00023211"/>
    </source>
</evidence>
<dbReference type="EMBL" id="SGXG01000001">
    <property type="protein sequence ID" value="RZS97136.1"/>
    <property type="molecule type" value="Genomic_DNA"/>
</dbReference>
<comment type="caution">
    <text evidence="11">The sequence shown here is derived from an EMBL/GenBank/DDBJ whole genome shotgun (WGS) entry which is preliminary data.</text>
</comment>
<dbReference type="GO" id="GO:0004519">
    <property type="term" value="F:endonuclease activity"/>
    <property type="evidence" value="ECO:0007669"/>
    <property type="project" value="UniProtKB-UniRule"/>
</dbReference>
<evidence type="ECO:0000313" key="11">
    <source>
        <dbReference type="EMBL" id="RZS97136.1"/>
    </source>
</evidence>